<feature type="signal peptide" evidence="2">
    <location>
        <begin position="1"/>
        <end position="19"/>
    </location>
</feature>
<evidence type="ECO:0000313" key="3">
    <source>
        <dbReference type="EMBL" id="GIJ07980.1"/>
    </source>
</evidence>
<feature type="region of interest" description="Disordered" evidence="1">
    <location>
        <begin position="102"/>
        <end position="129"/>
    </location>
</feature>
<dbReference type="SUPFAM" id="SSF53474">
    <property type="entry name" value="alpha/beta-Hydrolases"/>
    <property type="match status" value="1"/>
</dbReference>
<dbReference type="EMBL" id="BOOZ01000004">
    <property type="protein sequence ID" value="GIJ07980.1"/>
    <property type="molecule type" value="Genomic_DNA"/>
</dbReference>
<evidence type="ECO:0000256" key="1">
    <source>
        <dbReference type="SAM" id="MobiDB-lite"/>
    </source>
</evidence>
<feature type="compositionally biased region" description="Low complexity" evidence="1">
    <location>
        <begin position="15"/>
        <end position="31"/>
    </location>
</feature>
<proteinExistence type="predicted"/>
<keyword evidence="4" id="KW-1185">Reference proteome</keyword>
<keyword evidence="2" id="KW-0732">Signal</keyword>
<reference evidence="3 4" key="1">
    <citation type="submission" date="2021-01" db="EMBL/GenBank/DDBJ databases">
        <title>Whole genome shotgun sequence of Verrucosispora andamanensis NBRC 109075.</title>
        <authorList>
            <person name="Komaki H."/>
            <person name="Tamura T."/>
        </authorList>
    </citation>
    <scope>NUCLEOTIDE SEQUENCE [LARGE SCALE GENOMIC DNA]</scope>
    <source>
        <strain evidence="3 4">NBRC 109075</strain>
    </source>
</reference>
<organism evidence="3 4">
    <name type="scientific">Micromonospora andamanensis</name>
    <dbReference type="NCBI Taxonomy" id="1287068"/>
    <lineage>
        <taxon>Bacteria</taxon>
        <taxon>Bacillati</taxon>
        <taxon>Actinomycetota</taxon>
        <taxon>Actinomycetes</taxon>
        <taxon>Micromonosporales</taxon>
        <taxon>Micromonosporaceae</taxon>
        <taxon>Micromonospora</taxon>
    </lineage>
</organism>
<comment type="caution">
    <text evidence="3">The sequence shown here is derived from an EMBL/GenBank/DDBJ whole genome shotgun (WGS) entry which is preliminary data.</text>
</comment>
<protein>
    <recommendedName>
        <fullName evidence="5">Secreted protein</fullName>
    </recommendedName>
</protein>
<dbReference type="Proteomes" id="UP000647017">
    <property type="component" value="Unassembled WGS sequence"/>
</dbReference>
<feature type="compositionally biased region" description="Low complexity" evidence="1">
    <location>
        <begin position="104"/>
        <end position="113"/>
    </location>
</feature>
<feature type="region of interest" description="Disordered" evidence="1">
    <location>
        <begin position="15"/>
        <end position="46"/>
    </location>
</feature>
<dbReference type="InterPro" id="IPR029058">
    <property type="entry name" value="AB_hydrolase_fold"/>
</dbReference>
<evidence type="ECO:0008006" key="5">
    <source>
        <dbReference type="Google" id="ProtNLM"/>
    </source>
</evidence>
<accession>A0ABQ4HQR1</accession>
<feature type="chain" id="PRO_5047479314" description="Secreted protein" evidence="2">
    <location>
        <begin position="20"/>
        <end position="896"/>
    </location>
</feature>
<evidence type="ECO:0000313" key="4">
    <source>
        <dbReference type="Proteomes" id="UP000647017"/>
    </source>
</evidence>
<sequence>MAATLTVALVAGAAGPATAAPPASPTPGSVSEGWSTAGGELTWRSDKRVPIGDAAVEFWSDDRRLGPARPHPDGRTFSLALDGPAPLGELTVRAGGRRIDEDVPPATRRAAPPVVAPPGRQPAAAVDPGVAGPYRQVTGEYALPDVKLPEFPEKVEMRAVVVAPVGASGVRPLALFLHGRHAFCYRGDEYGPQQWPCPADAEPIPSHRGYLQAQRLLASQGYLTVSISANGINGQDWAAEDGGAQARSDLVRLHLAKWADWTGAGRAGAPGIVRAAPRADLSRVFLVGHSRGGEGVSRAAMDSLTPPPASRDGYPGRVRWTIRGMLLIGPTLFGHNPVPDVPAVTILPGCDGDVYDQQGQLFVDETRDIGDSRALRSALYMIGANHNFFNTEWTPGQSVAPSNDDFATVGGPDPVCSPGTATRLTATQQQTAGATYIAAAARLFVAGDDRVRPLLDGSGRRAPSADPARVLSHALGGNRTPLLTPDPSTRLSGGARICDQVSDDPERSCLDPEDPNALLAHFVPFLWTVPEPDRYAAALRWSAAGRPIRLSPARPVAVAGARDLALRVIVPPNTTDTRFDVAVIGPDGRRSRLGAVRVDGLPGTEYTTSYWAQEVRVPLRGAPARITAIEITPRTADGRAWLLDAWAWRPGTPPTRASAPSRVDIGALEVQEGDSGTKTYETPVSVTGGGGGTVRLYVTDDLGNSRSWLATVRPGQRSIRIPVEVVGDTVWNYTEQHTLAAKAERGLVVGGYVGGLAVLNDDPVPAIDVESTSVRAAEGELLTWRFTSSAPTEVGIFAYALPQVPADRPELSTTDVDPEWFTMFTGGDPVEPSRPLSQTWLATSVFIPPDAATGDISVPTIIDSIDEPDEWIELQVYNPSAGPVPEVVLTGVVTNG</sequence>
<dbReference type="Gene3D" id="3.40.50.1820">
    <property type="entry name" value="alpha/beta hydrolase"/>
    <property type="match status" value="1"/>
</dbReference>
<gene>
    <name evidence="3" type="ORF">Van01_11940</name>
</gene>
<evidence type="ECO:0000256" key="2">
    <source>
        <dbReference type="SAM" id="SignalP"/>
    </source>
</evidence>
<name>A0ABQ4HQR1_9ACTN</name>